<gene>
    <name evidence="1" type="ORF">KQX54_019229</name>
</gene>
<dbReference type="AlphaFoldDB" id="A0AAV7J070"/>
<reference evidence="1 2" key="1">
    <citation type="journal article" date="2021" name="J. Hered.">
        <title>A chromosome-level genome assembly of the parasitoid wasp, Cotesia glomerata (Hymenoptera: Braconidae).</title>
        <authorList>
            <person name="Pinto B.J."/>
            <person name="Weis J.J."/>
            <person name="Gamble T."/>
            <person name="Ode P.J."/>
            <person name="Paul R."/>
            <person name="Zaspel J.M."/>
        </authorList>
    </citation>
    <scope>NUCLEOTIDE SEQUENCE [LARGE SCALE GENOMIC DNA]</scope>
    <source>
        <strain evidence="1">CgM1</strain>
    </source>
</reference>
<evidence type="ECO:0000313" key="2">
    <source>
        <dbReference type="Proteomes" id="UP000826195"/>
    </source>
</evidence>
<dbReference type="EMBL" id="JAHXZJ010000374">
    <property type="protein sequence ID" value="KAH0561750.1"/>
    <property type="molecule type" value="Genomic_DNA"/>
</dbReference>
<accession>A0AAV7J070</accession>
<dbReference type="Proteomes" id="UP000826195">
    <property type="component" value="Unassembled WGS sequence"/>
</dbReference>
<comment type="caution">
    <text evidence="1">The sequence shown here is derived from an EMBL/GenBank/DDBJ whole genome shotgun (WGS) entry which is preliminary data.</text>
</comment>
<name>A0AAV7J070_COTGL</name>
<organism evidence="1 2">
    <name type="scientific">Cotesia glomerata</name>
    <name type="common">Lepidopteran parasitic wasp</name>
    <name type="synonym">Apanteles glomeratus</name>
    <dbReference type="NCBI Taxonomy" id="32391"/>
    <lineage>
        <taxon>Eukaryota</taxon>
        <taxon>Metazoa</taxon>
        <taxon>Ecdysozoa</taxon>
        <taxon>Arthropoda</taxon>
        <taxon>Hexapoda</taxon>
        <taxon>Insecta</taxon>
        <taxon>Pterygota</taxon>
        <taxon>Neoptera</taxon>
        <taxon>Endopterygota</taxon>
        <taxon>Hymenoptera</taxon>
        <taxon>Apocrita</taxon>
        <taxon>Ichneumonoidea</taxon>
        <taxon>Braconidae</taxon>
        <taxon>Microgastrinae</taxon>
        <taxon>Cotesia</taxon>
    </lineage>
</organism>
<keyword evidence="2" id="KW-1185">Reference proteome</keyword>
<sequence>MAEINISPTVPAQVQLRSTKLRSVEKGDSTSGGLYGFNINPHNYSPTSWPFSPSTSPPSFPSFEAELRFYTAVSVYRFRGTAIKIFISDSEDGNTRVLVVVNDWRVWCRGKIEYSAAKTVEAATDRETFEPLG</sequence>
<protein>
    <submittedName>
        <fullName evidence="1">Uncharacterized protein</fullName>
    </submittedName>
</protein>
<evidence type="ECO:0000313" key="1">
    <source>
        <dbReference type="EMBL" id="KAH0561750.1"/>
    </source>
</evidence>
<proteinExistence type="predicted"/>